<reference evidence="14" key="2">
    <citation type="submission" date="2019-10" db="EMBL/GenBank/DDBJ databases">
        <title>Conservation and host-specific expression of non-tandemly repeated heterogenous ribosome RNA gene in arbuscular mycorrhizal fungi.</title>
        <authorList>
            <person name="Maeda T."/>
            <person name="Kobayashi Y."/>
            <person name="Nakagawa T."/>
            <person name="Ezawa T."/>
            <person name="Yamaguchi K."/>
            <person name="Bino T."/>
            <person name="Nishimoto Y."/>
            <person name="Shigenobu S."/>
            <person name="Kawaguchi M."/>
        </authorList>
    </citation>
    <scope>NUCLEOTIDE SEQUENCE</scope>
    <source>
        <strain evidence="14">HR1</strain>
    </source>
</reference>
<evidence type="ECO:0000256" key="10">
    <source>
        <dbReference type="ARBA" id="ARBA00048881"/>
    </source>
</evidence>
<dbReference type="PROSITE" id="PS00497">
    <property type="entry name" value="TYROSINASE_1"/>
    <property type="match status" value="1"/>
</dbReference>
<evidence type="ECO:0000256" key="5">
    <source>
        <dbReference type="ARBA" id="ARBA00023002"/>
    </source>
</evidence>
<dbReference type="Gene3D" id="2.60.310.20">
    <property type="match status" value="1"/>
</dbReference>
<keyword evidence="5" id="KW-0560">Oxidoreductase</keyword>
<dbReference type="EC" id="1.14.18.1" evidence="3"/>
<organism evidence="13 15">
    <name type="scientific">Rhizophagus clarus</name>
    <dbReference type="NCBI Taxonomy" id="94130"/>
    <lineage>
        <taxon>Eukaryota</taxon>
        <taxon>Fungi</taxon>
        <taxon>Fungi incertae sedis</taxon>
        <taxon>Mucoromycota</taxon>
        <taxon>Glomeromycotina</taxon>
        <taxon>Glomeromycetes</taxon>
        <taxon>Glomerales</taxon>
        <taxon>Glomeraceae</taxon>
        <taxon>Rhizophagus</taxon>
    </lineage>
</organism>
<dbReference type="InterPro" id="IPR041640">
    <property type="entry name" value="Tyrosinase_C"/>
</dbReference>
<dbReference type="EMBL" id="BLAL01000338">
    <property type="protein sequence ID" value="GET04145.1"/>
    <property type="molecule type" value="Genomic_DNA"/>
</dbReference>
<comment type="catalytic activity">
    <reaction evidence="9">
        <text>2 L-dopa + O2 = 2 L-dopaquinone + 2 H2O</text>
        <dbReference type="Rhea" id="RHEA:34287"/>
        <dbReference type="ChEBI" id="CHEBI:15377"/>
        <dbReference type="ChEBI" id="CHEBI:15379"/>
        <dbReference type="ChEBI" id="CHEBI:57504"/>
        <dbReference type="ChEBI" id="CHEBI:57924"/>
        <dbReference type="EC" id="1.14.18.1"/>
    </reaction>
</comment>
<dbReference type="GO" id="GO:0042438">
    <property type="term" value="P:melanin biosynthetic process"/>
    <property type="evidence" value="ECO:0007669"/>
    <property type="project" value="UniProtKB-KW"/>
</dbReference>
<dbReference type="InterPro" id="IPR002227">
    <property type="entry name" value="Tyrosinase_Cu-bd"/>
</dbReference>
<dbReference type="PANTHER" id="PTHR11474:SF76">
    <property type="entry name" value="SHKT DOMAIN-CONTAINING PROTEIN"/>
    <property type="match status" value="1"/>
</dbReference>
<evidence type="ECO:0000313" key="15">
    <source>
        <dbReference type="Proteomes" id="UP000247702"/>
    </source>
</evidence>
<dbReference type="SUPFAM" id="SSF48056">
    <property type="entry name" value="Di-copper centre-containing domain"/>
    <property type="match status" value="1"/>
</dbReference>
<keyword evidence="15" id="KW-1185">Reference proteome</keyword>
<evidence type="ECO:0000256" key="3">
    <source>
        <dbReference type="ARBA" id="ARBA00011906"/>
    </source>
</evidence>
<comment type="cofactor">
    <cofactor evidence="1">
        <name>Cu(2+)</name>
        <dbReference type="ChEBI" id="CHEBI:29036"/>
    </cofactor>
</comment>
<dbReference type="PRINTS" id="PR00092">
    <property type="entry name" value="TYROSINASE"/>
</dbReference>
<dbReference type="GO" id="GO:0004503">
    <property type="term" value="F:tyrosinase activity"/>
    <property type="evidence" value="ECO:0007669"/>
    <property type="project" value="UniProtKB-EC"/>
</dbReference>
<evidence type="ECO:0000256" key="2">
    <source>
        <dbReference type="ARBA" id="ARBA00009928"/>
    </source>
</evidence>
<keyword evidence="7" id="KW-0503">Monooxygenase</keyword>
<dbReference type="AlphaFoldDB" id="A0A2Z6S775"/>
<gene>
    <name evidence="14" type="ORF">RCL2_003044600</name>
    <name evidence="13" type="ORF">RclHR1_08390007</name>
</gene>
<dbReference type="PROSITE" id="PS00498">
    <property type="entry name" value="TYROSINASE_2"/>
    <property type="match status" value="1"/>
</dbReference>
<reference evidence="13 15" key="1">
    <citation type="submission" date="2017-11" db="EMBL/GenBank/DDBJ databases">
        <title>The genome of Rhizophagus clarus HR1 reveals common genetic basis of auxotrophy among arbuscular mycorrhizal fungi.</title>
        <authorList>
            <person name="Kobayashi Y."/>
        </authorList>
    </citation>
    <scope>NUCLEOTIDE SEQUENCE [LARGE SCALE GENOMIC DNA]</scope>
    <source>
        <strain evidence="13 15">HR1</strain>
    </source>
</reference>
<protein>
    <recommendedName>
        <fullName evidence="3">tyrosinase</fullName>
        <ecNumber evidence="3">1.14.18.1</ecNumber>
    </recommendedName>
</protein>
<dbReference type="Proteomes" id="UP000247702">
    <property type="component" value="Unassembled WGS sequence"/>
</dbReference>
<evidence type="ECO:0000313" key="13">
    <source>
        <dbReference type="EMBL" id="GBC08793.1"/>
    </source>
</evidence>
<evidence type="ECO:0000256" key="4">
    <source>
        <dbReference type="ARBA" id="ARBA00022723"/>
    </source>
</evidence>
<evidence type="ECO:0000256" key="7">
    <source>
        <dbReference type="ARBA" id="ARBA00023033"/>
    </source>
</evidence>
<evidence type="ECO:0000259" key="11">
    <source>
        <dbReference type="PROSITE" id="PS00497"/>
    </source>
</evidence>
<dbReference type="Pfam" id="PF18132">
    <property type="entry name" value="Tyrosinase_C"/>
    <property type="match status" value="1"/>
</dbReference>
<keyword evidence="4" id="KW-0479">Metal-binding</keyword>
<evidence type="ECO:0000256" key="8">
    <source>
        <dbReference type="ARBA" id="ARBA00023101"/>
    </source>
</evidence>
<dbReference type="Gene3D" id="1.10.1280.10">
    <property type="entry name" value="Di-copper center containing domain from catechol oxidase"/>
    <property type="match status" value="1"/>
</dbReference>
<comment type="catalytic activity">
    <reaction evidence="10">
        <text>L-tyrosine + O2 = L-dopaquinone + H2O</text>
        <dbReference type="Rhea" id="RHEA:18117"/>
        <dbReference type="ChEBI" id="CHEBI:15377"/>
        <dbReference type="ChEBI" id="CHEBI:15379"/>
        <dbReference type="ChEBI" id="CHEBI:57924"/>
        <dbReference type="ChEBI" id="CHEBI:58315"/>
        <dbReference type="EC" id="1.14.18.1"/>
    </reaction>
</comment>
<evidence type="ECO:0000256" key="6">
    <source>
        <dbReference type="ARBA" id="ARBA00023008"/>
    </source>
</evidence>
<proteinExistence type="inferred from homology"/>
<evidence type="ECO:0000259" key="12">
    <source>
        <dbReference type="PROSITE" id="PS00498"/>
    </source>
</evidence>
<evidence type="ECO:0000313" key="14">
    <source>
        <dbReference type="EMBL" id="GET04145.1"/>
    </source>
</evidence>
<keyword evidence="6" id="KW-0186">Copper</keyword>
<feature type="domain" description="Tyrosinase copper-binding" evidence="12">
    <location>
        <begin position="303"/>
        <end position="314"/>
    </location>
</feature>
<dbReference type="Pfam" id="PF00264">
    <property type="entry name" value="Tyrosinase"/>
    <property type="match status" value="1"/>
</dbReference>
<feature type="domain" description="Tyrosinase copper-binding" evidence="11">
    <location>
        <begin position="73"/>
        <end position="90"/>
    </location>
</feature>
<dbReference type="InterPro" id="IPR008922">
    <property type="entry name" value="Di-copper_centre_dom_sf"/>
</dbReference>
<dbReference type="InterPro" id="IPR050316">
    <property type="entry name" value="Tyrosinase/Hemocyanin"/>
</dbReference>
<evidence type="ECO:0000256" key="9">
    <source>
        <dbReference type="ARBA" id="ARBA00048233"/>
    </source>
</evidence>
<evidence type="ECO:0000256" key="1">
    <source>
        <dbReference type="ARBA" id="ARBA00001973"/>
    </source>
</evidence>
<dbReference type="STRING" id="94130.A0A2Z6S775"/>
<comment type="similarity">
    <text evidence="2">Belongs to the tyrosinase family.</text>
</comment>
<dbReference type="PANTHER" id="PTHR11474">
    <property type="entry name" value="TYROSINASE FAMILY MEMBER"/>
    <property type="match status" value="1"/>
</dbReference>
<keyword evidence="8" id="KW-0470">Melanin biosynthesis</keyword>
<dbReference type="OrthoDB" id="2329482at2759"/>
<dbReference type="GO" id="GO:0046872">
    <property type="term" value="F:metal ion binding"/>
    <property type="evidence" value="ECO:0007669"/>
    <property type="project" value="UniProtKB-KW"/>
</dbReference>
<dbReference type="EMBL" id="BEXD01004247">
    <property type="protein sequence ID" value="GBC08793.1"/>
    <property type="molecule type" value="Genomic_DNA"/>
</dbReference>
<dbReference type="Proteomes" id="UP000615446">
    <property type="component" value="Unassembled WGS sequence"/>
</dbReference>
<accession>A0A2Z6S775</accession>
<sequence length="558" mass="63564">MASGGKRFNLKPPFDSVETRLPVEALISEEKYKLQRDLFLQGFANVQQKKFDDPGSFYAVAGIHGLPDGYCQHGTILFPTWHRAYVSLLEMLIYNEAKSIVDSYPDCDKKKEYKNELKKVRFPYWDWASPSVLCQGIPSVLFQELIDVETLQEADDEGVVEVTITIRNPLRAYTLPQDLGILKLVGDTSNPTQRPYIPDERTYPYTPVGYATVRHPDKDYLSDVNSTGLDIITSCSSTFRPSVWHLFKSVTEWKYFSNHSSEAEKQTEEYMTYSSIEGVHDIVHIKIGGTGGHMSYVETAGFDPIFFLHHANVDRLTAIWQACYPNSWMIGDGKRDENTSLEPFYNEDKGRYWNSKDIRKVKDLKYTYPELKETDPVTLLEDMLTYYQPIPNPVPTSHIYKVSISVKKKNYINTSFEIRAFIDLPDSSASTPVTSPHFAGSMSIFARDGTTPCATCDENSGKFVNGNIDITTCMQRLRLINENNKKEWGPYNPDKPENDGKTLQDRITLISVLMDGSKISNKRTGLKEAHSWQLRINKDDENAGPIEHKKLGPIQIKH</sequence>
<comment type="caution">
    <text evidence="13">The sequence shown here is derived from an EMBL/GenBank/DDBJ whole genome shotgun (WGS) entry which is preliminary data.</text>
</comment>
<name>A0A2Z6S775_9GLOM</name>